<dbReference type="AlphaFoldDB" id="A0A7C0U4D6"/>
<dbReference type="InterPro" id="IPR007197">
    <property type="entry name" value="rSAM"/>
</dbReference>
<evidence type="ECO:0000313" key="1">
    <source>
        <dbReference type="EMBL" id="HDD45233.1"/>
    </source>
</evidence>
<dbReference type="Gene3D" id="3.40.50.12110">
    <property type="match status" value="1"/>
</dbReference>
<dbReference type="PANTHER" id="PTHR37822">
    <property type="entry name" value="SPORE PHOTOPRODUCT LYASE-RELATED"/>
    <property type="match status" value="1"/>
</dbReference>
<dbReference type="InterPro" id="IPR058240">
    <property type="entry name" value="rSAM_sf"/>
</dbReference>
<gene>
    <name evidence="1" type="ORF">ENG63_10320</name>
</gene>
<dbReference type="PANTHER" id="PTHR37822:SF2">
    <property type="entry name" value="SPORE PHOTOPRODUCT LYASE"/>
    <property type="match status" value="1"/>
</dbReference>
<dbReference type="Proteomes" id="UP000886289">
    <property type="component" value="Unassembled WGS sequence"/>
</dbReference>
<sequence length="358" mass="42428">MEGGLKKFFPKKILIDKTVLDLPYTQEILKRISHIPQEVVAPETVKGEVYNKEILYLTRNKGRFFRPCPCTNKTFYISCEYYILEVGTNCAFDCTYCILQSYLNQPFIQVYVNLEDLFKELDDIKIKFYRVGTGELTDSLFLDHITQLSRYLVPYFARRDNLILELKTKSIIIDNLADLDHNGHTVISWSLNAPEIVLKEEKDTPTLEERLKAAHRCQEWGYWIGFHFDPIIYYPGWKEGYKEAVDLIFKYIQPEKIAWISLGTFRFMPSLKNIIRHRFPESKIIYGEFISGLDGKQRYFKPIRILLYKTILKWIREYAPQVNVYLCMERPEIWKEVFGYVPIKGALREMLNNIFKKN</sequence>
<dbReference type="Gene3D" id="3.80.30.30">
    <property type="match status" value="1"/>
</dbReference>
<dbReference type="GO" id="GO:0042601">
    <property type="term" value="C:endospore-forming forespore"/>
    <property type="evidence" value="ECO:0007669"/>
    <property type="project" value="TreeGrafter"/>
</dbReference>
<dbReference type="Pfam" id="PF20903">
    <property type="entry name" value="SPL"/>
    <property type="match status" value="1"/>
</dbReference>
<dbReference type="GO" id="GO:1904047">
    <property type="term" value="F:S-adenosyl-L-methionine binding"/>
    <property type="evidence" value="ECO:0007669"/>
    <property type="project" value="TreeGrafter"/>
</dbReference>
<dbReference type="EMBL" id="DRBS01000380">
    <property type="protein sequence ID" value="HDD45233.1"/>
    <property type="molecule type" value="Genomic_DNA"/>
</dbReference>
<accession>A0A7C0U4D6</accession>
<name>A0A7C0U4D6_DESA2</name>
<dbReference type="InterPro" id="IPR049539">
    <property type="entry name" value="SPL"/>
</dbReference>
<comment type="caution">
    <text evidence="1">The sequence shown here is derived from an EMBL/GenBank/DDBJ whole genome shotgun (WGS) entry which is preliminary data.</text>
</comment>
<reference evidence="1" key="1">
    <citation type="journal article" date="2020" name="mSystems">
        <title>Genome- and Community-Level Interaction Insights into Carbon Utilization and Element Cycling Functions of Hydrothermarchaeota in Hydrothermal Sediment.</title>
        <authorList>
            <person name="Zhou Z."/>
            <person name="Liu Y."/>
            <person name="Xu W."/>
            <person name="Pan J."/>
            <person name="Luo Z.H."/>
            <person name="Li M."/>
        </authorList>
    </citation>
    <scope>NUCLEOTIDE SEQUENCE [LARGE SCALE GENOMIC DNA]</scope>
    <source>
        <strain evidence="1">HyVt-233</strain>
    </source>
</reference>
<organism evidence="1">
    <name type="scientific">Desulfofervidus auxilii</name>
    <dbReference type="NCBI Taxonomy" id="1621989"/>
    <lineage>
        <taxon>Bacteria</taxon>
        <taxon>Pseudomonadati</taxon>
        <taxon>Thermodesulfobacteriota</taxon>
        <taxon>Candidatus Desulfofervidia</taxon>
        <taxon>Candidatus Desulfofervidales</taxon>
        <taxon>Candidatus Desulfofervidaceae</taxon>
        <taxon>Candidatus Desulfofervidus</taxon>
    </lineage>
</organism>
<dbReference type="SFLD" id="SFLDS00029">
    <property type="entry name" value="Radical_SAM"/>
    <property type="match status" value="1"/>
</dbReference>
<protein>
    <submittedName>
        <fullName evidence="1">DNA photolyase</fullName>
    </submittedName>
</protein>
<dbReference type="GO" id="GO:0003913">
    <property type="term" value="F:DNA photolyase activity"/>
    <property type="evidence" value="ECO:0007669"/>
    <property type="project" value="TreeGrafter"/>
</dbReference>
<dbReference type="SUPFAM" id="SSF102114">
    <property type="entry name" value="Radical SAM enzymes"/>
    <property type="match status" value="1"/>
</dbReference>
<dbReference type="GO" id="GO:0051539">
    <property type="term" value="F:4 iron, 4 sulfur cluster binding"/>
    <property type="evidence" value="ECO:0007669"/>
    <property type="project" value="TreeGrafter"/>
</dbReference>
<proteinExistence type="predicted"/>